<protein>
    <submittedName>
        <fullName evidence="2">Uncharacterized protein</fullName>
    </submittedName>
</protein>
<feature type="region of interest" description="Disordered" evidence="1">
    <location>
        <begin position="75"/>
        <end position="95"/>
    </location>
</feature>
<proteinExistence type="predicted"/>
<reference evidence="2" key="2">
    <citation type="submission" date="2019-02" db="EMBL/GenBank/DDBJ databases">
        <authorList>
            <person name="Chen S.-C."/>
            <person name="Chien H.-H."/>
            <person name="Lai M.-C."/>
        </authorList>
    </citation>
    <scope>NUCLEOTIDE SEQUENCE</scope>
    <source>
        <strain evidence="2">N2F9704</strain>
    </source>
</reference>
<dbReference type="KEGG" id="maqe:RJ40_12000"/>
<evidence type="ECO:0000256" key="1">
    <source>
        <dbReference type="SAM" id="MobiDB-lite"/>
    </source>
</evidence>
<dbReference type="Proteomes" id="UP001042704">
    <property type="component" value="Chromosome"/>
</dbReference>
<dbReference type="AlphaFoldDB" id="A0A8A3S8B1"/>
<dbReference type="RefSeq" id="WP_265581107.1">
    <property type="nucleotide sequence ID" value="NZ_CP036172.1"/>
</dbReference>
<reference evidence="2" key="1">
    <citation type="journal article" date="2001" name="Int. J. Syst. Evol. Microbiol.">
        <title>Methanofollis aquaemaris sp. nov., a methanogen isolated from an aquaculture fish pond.</title>
        <authorList>
            <person name="Lai M.C."/>
            <person name="Chen S.C."/>
        </authorList>
    </citation>
    <scope>NUCLEOTIDE SEQUENCE</scope>
    <source>
        <strain evidence="2">N2F9704</strain>
    </source>
</reference>
<accession>A0A8A3S8B1</accession>
<gene>
    <name evidence="2" type="ORF">RJ40_12000</name>
</gene>
<name>A0A8A3S8B1_9EURY</name>
<keyword evidence="3" id="KW-1185">Reference proteome</keyword>
<dbReference type="GeneID" id="76425102"/>
<dbReference type="EMBL" id="CP036172">
    <property type="protein sequence ID" value="QSZ68163.1"/>
    <property type="molecule type" value="Genomic_DNA"/>
</dbReference>
<evidence type="ECO:0000313" key="3">
    <source>
        <dbReference type="Proteomes" id="UP001042704"/>
    </source>
</evidence>
<sequence length="95" mass="11366">MKEGSDDYNEGVAVSDPISHVKYRGAARYWRKTAERGMMRRENFLRLWRCSRRSSPHRENPTIRKHRYYHTGFKKIEDRNPKLPGPECKEDSIVE</sequence>
<evidence type="ECO:0000313" key="2">
    <source>
        <dbReference type="EMBL" id="QSZ68163.1"/>
    </source>
</evidence>
<organism evidence="2 3">
    <name type="scientific">Methanofollis aquaemaris</name>
    <dbReference type="NCBI Taxonomy" id="126734"/>
    <lineage>
        <taxon>Archaea</taxon>
        <taxon>Methanobacteriati</taxon>
        <taxon>Methanobacteriota</taxon>
        <taxon>Stenosarchaea group</taxon>
        <taxon>Methanomicrobia</taxon>
        <taxon>Methanomicrobiales</taxon>
        <taxon>Methanomicrobiaceae</taxon>
        <taxon>Methanofollis</taxon>
    </lineage>
</organism>